<keyword evidence="11" id="KW-1185">Reference proteome</keyword>
<evidence type="ECO:0000256" key="1">
    <source>
        <dbReference type="ARBA" id="ARBA00004193"/>
    </source>
</evidence>
<keyword evidence="6" id="KW-0449">Lipoprotein</keyword>
<gene>
    <name evidence="10" type="ORF">H8S18_08150</name>
</gene>
<evidence type="ECO:0000256" key="3">
    <source>
        <dbReference type="ARBA" id="ARBA00022475"/>
    </source>
</evidence>
<dbReference type="Gene3D" id="3.40.50.2300">
    <property type="match status" value="2"/>
</dbReference>
<evidence type="ECO:0000256" key="2">
    <source>
        <dbReference type="ARBA" id="ARBA00008610"/>
    </source>
</evidence>
<dbReference type="CDD" id="cd06354">
    <property type="entry name" value="PBP1_PrnA-like"/>
    <property type="match status" value="1"/>
</dbReference>
<organism evidence="10 11">
    <name type="scientific">Christensenella tenuis</name>
    <dbReference type="NCBI Taxonomy" id="2763033"/>
    <lineage>
        <taxon>Bacteria</taxon>
        <taxon>Bacillati</taxon>
        <taxon>Bacillota</taxon>
        <taxon>Clostridia</taxon>
        <taxon>Christensenellales</taxon>
        <taxon>Christensenellaceae</taxon>
        <taxon>Christensenella</taxon>
    </lineage>
</organism>
<dbReference type="RefSeq" id="WP_186857819.1">
    <property type="nucleotide sequence ID" value="NZ_JACOON010000004.1"/>
</dbReference>
<name>A0ABR7EFX4_9FIRM</name>
<evidence type="ECO:0000256" key="6">
    <source>
        <dbReference type="ARBA" id="ARBA00023288"/>
    </source>
</evidence>
<dbReference type="Pfam" id="PF02608">
    <property type="entry name" value="Bmp"/>
    <property type="match status" value="1"/>
</dbReference>
<evidence type="ECO:0000256" key="7">
    <source>
        <dbReference type="SAM" id="MobiDB-lite"/>
    </source>
</evidence>
<comment type="similarity">
    <text evidence="2">Belongs to the BMP lipoprotein family.</text>
</comment>
<feature type="signal peptide" evidence="8">
    <location>
        <begin position="1"/>
        <end position="24"/>
    </location>
</feature>
<keyword evidence="5" id="KW-0472">Membrane</keyword>
<keyword evidence="4 8" id="KW-0732">Signal</keyword>
<reference evidence="10 11" key="1">
    <citation type="submission" date="2020-08" db="EMBL/GenBank/DDBJ databases">
        <title>Genome public.</title>
        <authorList>
            <person name="Liu C."/>
            <person name="Sun Q."/>
        </authorList>
    </citation>
    <scope>NUCLEOTIDE SEQUENCE [LARGE SCALE GENOMIC DNA]</scope>
    <source>
        <strain evidence="10 11">NSJ-35</strain>
    </source>
</reference>
<dbReference type="PROSITE" id="PS51257">
    <property type="entry name" value="PROKAR_LIPOPROTEIN"/>
    <property type="match status" value="1"/>
</dbReference>
<evidence type="ECO:0000256" key="8">
    <source>
        <dbReference type="SAM" id="SignalP"/>
    </source>
</evidence>
<dbReference type="Proteomes" id="UP000606889">
    <property type="component" value="Unassembled WGS sequence"/>
</dbReference>
<dbReference type="PANTHER" id="PTHR34296">
    <property type="entry name" value="TRANSCRIPTIONAL ACTIVATOR PROTEIN MED"/>
    <property type="match status" value="1"/>
</dbReference>
<evidence type="ECO:0000313" key="11">
    <source>
        <dbReference type="Proteomes" id="UP000606889"/>
    </source>
</evidence>
<sequence length="375" mass="39923">MKKVVVLMLTVLIVLSVLMTGCTAQEPAQESSAAQSTENESTAQENGEGESEAGSKPAAGKTLNVALVADLGGINDQSFNQSAWEGMQKLEADLGYQVKYLESAQESDFGSNLDKLTDEEPDMIWGVGFLMADAMLNAAKTNPDQKYGIVDSSYEETPENLTSVLFKAQESSFLVGYIAGRMTETDHVGLVGPIKNPIIDQFEYGFRAGVAYAAKELDKDIAVDVQYAESFSDNAKAKAIATVMYNDGADILFAMTGGASIGVIEAAKEMDQYVIGVDRDQNYLAPENVLTSAIKNVDQVIYKITREIADGTFAGGTATSYGLAEDAVGIAPTSDQLVPADILAATDKVKEELISGTITAPLDEDSFNEFMAGLA</sequence>
<dbReference type="SUPFAM" id="SSF53822">
    <property type="entry name" value="Periplasmic binding protein-like I"/>
    <property type="match status" value="1"/>
</dbReference>
<dbReference type="PANTHER" id="PTHR34296:SF2">
    <property type="entry name" value="ABC TRANSPORTER GUANOSINE-BINDING PROTEIN NUPN"/>
    <property type="match status" value="1"/>
</dbReference>
<evidence type="ECO:0000256" key="4">
    <source>
        <dbReference type="ARBA" id="ARBA00022729"/>
    </source>
</evidence>
<feature type="chain" id="PRO_5045326548" evidence="8">
    <location>
        <begin position="25"/>
        <end position="375"/>
    </location>
</feature>
<dbReference type="InterPro" id="IPR050957">
    <property type="entry name" value="BMP_lipoprotein"/>
</dbReference>
<protein>
    <submittedName>
        <fullName evidence="10">BMP family ABC transporter substrate-binding protein</fullName>
    </submittedName>
</protein>
<comment type="subcellular location">
    <subcellularLocation>
        <location evidence="1">Cell membrane</location>
        <topology evidence="1">Lipid-anchor</topology>
    </subcellularLocation>
</comment>
<keyword evidence="3" id="KW-1003">Cell membrane</keyword>
<evidence type="ECO:0000313" key="10">
    <source>
        <dbReference type="EMBL" id="MBC5648306.1"/>
    </source>
</evidence>
<evidence type="ECO:0000259" key="9">
    <source>
        <dbReference type="Pfam" id="PF02608"/>
    </source>
</evidence>
<evidence type="ECO:0000256" key="5">
    <source>
        <dbReference type="ARBA" id="ARBA00023136"/>
    </source>
</evidence>
<feature type="compositionally biased region" description="Low complexity" evidence="7">
    <location>
        <begin position="27"/>
        <end position="43"/>
    </location>
</feature>
<proteinExistence type="inferred from homology"/>
<accession>A0ABR7EFX4</accession>
<comment type="caution">
    <text evidence="10">The sequence shown here is derived from an EMBL/GenBank/DDBJ whole genome shotgun (WGS) entry which is preliminary data.</text>
</comment>
<feature type="domain" description="ABC transporter substrate-binding protein PnrA-like" evidence="9">
    <location>
        <begin position="66"/>
        <end position="355"/>
    </location>
</feature>
<feature type="region of interest" description="Disordered" evidence="7">
    <location>
        <begin position="27"/>
        <end position="58"/>
    </location>
</feature>
<dbReference type="InterPro" id="IPR028082">
    <property type="entry name" value="Peripla_BP_I"/>
</dbReference>
<dbReference type="EMBL" id="JACOON010000004">
    <property type="protein sequence ID" value="MBC5648306.1"/>
    <property type="molecule type" value="Genomic_DNA"/>
</dbReference>
<dbReference type="InterPro" id="IPR003760">
    <property type="entry name" value="PnrA-like"/>
</dbReference>